<sequence length="64" mass="7447">MHAPKTKTQVLAQASHYISPICRKSLRLVWYTRVDLYIFGELLFTFSARPKNSNQTIYSNKSLI</sequence>
<protein>
    <submittedName>
        <fullName evidence="1">Uncharacterized protein</fullName>
    </submittedName>
</protein>
<comment type="caution">
    <text evidence="1">The sequence shown here is derived from an EMBL/GenBank/DDBJ whole genome shotgun (WGS) entry which is preliminary data.</text>
</comment>
<accession>A0A3M7S3W6</accession>
<dbReference type="Proteomes" id="UP000276133">
    <property type="component" value="Unassembled WGS sequence"/>
</dbReference>
<organism evidence="1 2">
    <name type="scientific">Brachionus plicatilis</name>
    <name type="common">Marine rotifer</name>
    <name type="synonym">Brachionus muelleri</name>
    <dbReference type="NCBI Taxonomy" id="10195"/>
    <lineage>
        <taxon>Eukaryota</taxon>
        <taxon>Metazoa</taxon>
        <taxon>Spiralia</taxon>
        <taxon>Gnathifera</taxon>
        <taxon>Rotifera</taxon>
        <taxon>Eurotatoria</taxon>
        <taxon>Monogononta</taxon>
        <taxon>Pseudotrocha</taxon>
        <taxon>Ploima</taxon>
        <taxon>Brachionidae</taxon>
        <taxon>Brachionus</taxon>
    </lineage>
</organism>
<proteinExistence type="predicted"/>
<evidence type="ECO:0000313" key="2">
    <source>
        <dbReference type="Proteomes" id="UP000276133"/>
    </source>
</evidence>
<gene>
    <name evidence="1" type="ORF">BpHYR1_050052</name>
</gene>
<dbReference type="EMBL" id="REGN01002094">
    <property type="protein sequence ID" value="RNA30359.1"/>
    <property type="molecule type" value="Genomic_DNA"/>
</dbReference>
<name>A0A3M7S3W6_BRAPC</name>
<reference evidence="1 2" key="1">
    <citation type="journal article" date="2018" name="Sci. Rep.">
        <title>Genomic signatures of local adaptation to the degree of environmental predictability in rotifers.</title>
        <authorList>
            <person name="Franch-Gras L."/>
            <person name="Hahn C."/>
            <person name="Garcia-Roger E.M."/>
            <person name="Carmona M.J."/>
            <person name="Serra M."/>
            <person name="Gomez A."/>
        </authorList>
    </citation>
    <scope>NUCLEOTIDE SEQUENCE [LARGE SCALE GENOMIC DNA]</scope>
    <source>
        <strain evidence="1">HYR1</strain>
    </source>
</reference>
<evidence type="ECO:0000313" key="1">
    <source>
        <dbReference type="EMBL" id="RNA30359.1"/>
    </source>
</evidence>
<dbReference type="AlphaFoldDB" id="A0A3M7S3W6"/>
<keyword evidence="2" id="KW-1185">Reference proteome</keyword>